<feature type="domain" description="KOW" evidence="10">
    <location>
        <begin position="174"/>
        <end position="201"/>
    </location>
</feature>
<evidence type="ECO:0000313" key="11">
    <source>
        <dbReference type="EMBL" id="PIZ62298.1"/>
    </source>
</evidence>
<dbReference type="NCBIfam" id="TIGR00922">
    <property type="entry name" value="nusG"/>
    <property type="match status" value="1"/>
</dbReference>
<sequence length="228" mass="25536">MSKKKDKTKKGKAVEEAVEETAVQADPETSDSNEEATDDAEKSSEENKEEDSIQPKGKWYVLHSQTGHENRVKNNLEQRVQSLGVEDKIFGIIVPTREVVVIKKGKKTMQKEKVFPGYIFVQMTLNDQSWLVVRTTEGVTGFIGAGTKPTPISDKEVSAIMRFVQQEQPKFKAAFSVGEAVKITEGPFADFLGSVEEIDDEKGKLRVLVSIFDRETPVELDFLQVKKL</sequence>
<dbReference type="InterPro" id="IPR006645">
    <property type="entry name" value="NGN-like_dom"/>
</dbReference>
<dbReference type="Pfam" id="PF02357">
    <property type="entry name" value="NusG"/>
    <property type="match status" value="1"/>
</dbReference>
<dbReference type="GO" id="GO:0006353">
    <property type="term" value="P:DNA-templated transcription termination"/>
    <property type="evidence" value="ECO:0007669"/>
    <property type="project" value="UniProtKB-UniRule"/>
</dbReference>
<gene>
    <name evidence="5" type="primary">nusG</name>
    <name evidence="11" type="ORF">COY16_04740</name>
</gene>
<dbReference type="SMART" id="SM00738">
    <property type="entry name" value="NGN"/>
    <property type="match status" value="1"/>
</dbReference>
<dbReference type="PRINTS" id="PR00338">
    <property type="entry name" value="NUSGTNSCPFCT"/>
</dbReference>
<feature type="domain" description="NusG-like N-terminal" evidence="9">
    <location>
        <begin position="56"/>
        <end position="164"/>
    </location>
</feature>
<name>A0A2M7TWV0_9BACT</name>
<dbReference type="SUPFAM" id="SSF50104">
    <property type="entry name" value="Translation proteins SH3-like domain"/>
    <property type="match status" value="1"/>
</dbReference>
<dbReference type="Proteomes" id="UP000228503">
    <property type="component" value="Unassembled WGS sequence"/>
</dbReference>
<dbReference type="GO" id="GO:0006354">
    <property type="term" value="P:DNA-templated transcription elongation"/>
    <property type="evidence" value="ECO:0007669"/>
    <property type="project" value="UniProtKB-UniRule"/>
</dbReference>
<organism evidence="11 12">
    <name type="scientific">Candidatus Roizmanbacteria bacterium CG_4_10_14_0_2_um_filter_39_13</name>
    <dbReference type="NCBI Taxonomy" id="1974825"/>
    <lineage>
        <taxon>Bacteria</taxon>
        <taxon>Candidatus Roizmaniibacteriota</taxon>
    </lineage>
</organism>
<evidence type="ECO:0000256" key="1">
    <source>
        <dbReference type="ARBA" id="ARBA00022472"/>
    </source>
</evidence>
<dbReference type="SUPFAM" id="SSF82679">
    <property type="entry name" value="N-utilization substance G protein NusG, N-terminal domain"/>
    <property type="match status" value="1"/>
</dbReference>
<feature type="compositionally biased region" description="Acidic residues" evidence="8">
    <location>
        <begin position="28"/>
        <end position="38"/>
    </location>
</feature>
<dbReference type="InterPro" id="IPR036735">
    <property type="entry name" value="NGN_dom_sf"/>
</dbReference>
<dbReference type="InterPro" id="IPR008991">
    <property type="entry name" value="Translation_prot_SH3-like_sf"/>
</dbReference>
<dbReference type="InterPro" id="IPR047050">
    <property type="entry name" value="NGN"/>
</dbReference>
<dbReference type="GO" id="GO:0005829">
    <property type="term" value="C:cytosol"/>
    <property type="evidence" value="ECO:0007669"/>
    <property type="project" value="TreeGrafter"/>
</dbReference>
<dbReference type="Gene3D" id="3.30.70.940">
    <property type="entry name" value="NusG, N-terminal domain"/>
    <property type="match status" value="1"/>
</dbReference>
<accession>A0A2M7TWV0</accession>
<reference evidence="12" key="1">
    <citation type="submission" date="2017-09" db="EMBL/GenBank/DDBJ databases">
        <title>Depth-based differentiation of microbial function through sediment-hosted aquifers and enrichment of novel symbionts in the deep terrestrial subsurface.</title>
        <authorList>
            <person name="Probst A.J."/>
            <person name="Ladd B."/>
            <person name="Jarett J.K."/>
            <person name="Geller-Mcgrath D.E."/>
            <person name="Sieber C.M.K."/>
            <person name="Emerson J.B."/>
            <person name="Anantharaman K."/>
            <person name="Thomas B.C."/>
            <person name="Malmstrom R."/>
            <person name="Stieglmeier M."/>
            <person name="Klingl A."/>
            <person name="Woyke T."/>
            <person name="Ryan C.M."/>
            <person name="Banfield J.F."/>
        </authorList>
    </citation>
    <scope>NUCLEOTIDE SEQUENCE [LARGE SCALE GENOMIC DNA]</scope>
</reference>
<dbReference type="CDD" id="cd06091">
    <property type="entry name" value="KOW_NusG"/>
    <property type="match status" value="1"/>
</dbReference>
<protein>
    <recommendedName>
        <fullName evidence="5 6">Transcription termination/antitermination protein NusG</fullName>
    </recommendedName>
</protein>
<comment type="similarity">
    <text evidence="5 7">Belongs to the NusG family.</text>
</comment>
<evidence type="ECO:0000256" key="4">
    <source>
        <dbReference type="ARBA" id="ARBA00023163"/>
    </source>
</evidence>
<dbReference type="Gene3D" id="2.30.30.30">
    <property type="match status" value="1"/>
</dbReference>
<dbReference type="EMBL" id="PFOB01000060">
    <property type="protein sequence ID" value="PIZ62298.1"/>
    <property type="molecule type" value="Genomic_DNA"/>
</dbReference>
<evidence type="ECO:0000313" key="12">
    <source>
        <dbReference type="Proteomes" id="UP000228503"/>
    </source>
</evidence>
<comment type="caution">
    <text evidence="11">The sequence shown here is derived from an EMBL/GenBank/DDBJ whole genome shotgun (WGS) entry which is preliminary data.</text>
</comment>
<keyword evidence="4 5" id="KW-0804">Transcription</keyword>
<dbReference type="GO" id="GO:0031564">
    <property type="term" value="P:transcription antitermination"/>
    <property type="evidence" value="ECO:0007669"/>
    <property type="project" value="UniProtKB-UniRule"/>
</dbReference>
<proteinExistence type="inferred from homology"/>
<feature type="region of interest" description="Disordered" evidence="8">
    <location>
        <begin position="1"/>
        <end position="57"/>
    </location>
</feature>
<evidence type="ECO:0000259" key="10">
    <source>
        <dbReference type="SMART" id="SM00739"/>
    </source>
</evidence>
<dbReference type="SMART" id="SM00739">
    <property type="entry name" value="KOW"/>
    <property type="match status" value="1"/>
</dbReference>
<dbReference type="CDD" id="cd09891">
    <property type="entry name" value="NGN_Bact_1"/>
    <property type="match status" value="1"/>
</dbReference>
<keyword evidence="3 5" id="KW-0805">Transcription regulation</keyword>
<dbReference type="PANTHER" id="PTHR30265:SF2">
    <property type="entry name" value="TRANSCRIPTION TERMINATION_ANTITERMINATION PROTEIN NUSG"/>
    <property type="match status" value="1"/>
</dbReference>
<keyword evidence="2 5" id="KW-0889">Transcription antitermination</keyword>
<evidence type="ECO:0000259" key="9">
    <source>
        <dbReference type="SMART" id="SM00738"/>
    </source>
</evidence>
<keyword evidence="1 5" id="KW-0806">Transcription termination</keyword>
<evidence type="ECO:0000256" key="5">
    <source>
        <dbReference type="HAMAP-Rule" id="MF_00948"/>
    </source>
</evidence>
<evidence type="ECO:0000256" key="2">
    <source>
        <dbReference type="ARBA" id="ARBA00022814"/>
    </source>
</evidence>
<feature type="compositionally biased region" description="Basic and acidic residues" evidence="8">
    <location>
        <begin position="39"/>
        <end position="53"/>
    </location>
</feature>
<comment type="function">
    <text evidence="5 7">Participates in transcription elongation, termination and antitermination.</text>
</comment>
<dbReference type="PANTHER" id="PTHR30265">
    <property type="entry name" value="RHO-INTERACTING TRANSCRIPTION TERMINATION FACTOR NUSG"/>
    <property type="match status" value="1"/>
</dbReference>
<evidence type="ECO:0000256" key="6">
    <source>
        <dbReference type="NCBIfam" id="TIGR00922"/>
    </source>
</evidence>
<evidence type="ECO:0000256" key="7">
    <source>
        <dbReference type="RuleBase" id="RU000538"/>
    </source>
</evidence>
<dbReference type="Pfam" id="PF00467">
    <property type="entry name" value="KOW"/>
    <property type="match status" value="1"/>
</dbReference>
<evidence type="ECO:0000256" key="3">
    <source>
        <dbReference type="ARBA" id="ARBA00023015"/>
    </source>
</evidence>
<dbReference type="AlphaFoldDB" id="A0A2M7TWV0"/>
<dbReference type="InterPro" id="IPR001062">
    <property type="entry name" value="Transcrpt_antiterm_NusG"/>
</dbReference>
<dbReference type="InterPro" id="IPR014722">
    <property type="entry name" value="Rib_uL2_dom2"/>
</dbReference>
<feature type="compositionally biased region" description="Basic residues" evidence="8">
    <location>
        <begin position="1"/>
        <end position="11"/>
    </location>
</feature>
<dbReference type="InterPro" id="IPR005824">
    <property type="entry name" value="KOW"/>
</dbReference>
<dbReference type="HAMAP" id="MF_00948">
    <property type="entry name" value="NusG"/>
    <property type="match status" value="1"/>
</dbReference>
<dbReference type="FunFam" id="2.30.30.30:FF:000002">
    <property type="entry name" value="Transcription termination/antitermination factor NusG"/>
    <property type="match status" value="1"/>
</dbReference>
<evidence type="ECO:0000256" key="8">
    <source>
        <dbReference type="SAM" id="MobiDB-lite"/>
    </source>
</evidence>
<dbReference type="GO" id="GO:0032784">
    <property type="term" value="P:regulation of DNA-templated transcription elongation"/>
    <property type="evidence" value="ECO:0007669"/>
    <property type="project" value="InterPro"/>
</dbReference>
<dbReference type="InterPro" id="IPR043425">
    <property type="entry name" value="NusG-like"/>
</dbReference>